<protein>
    <submittedName>
        <fullName evidence="2">Uncharacterized protein</fullName>
    </submittedName>
</protein>
<dbReference type="Proteomes" id="UP000017836">
    <property type="component" value="Unassembled WGS sequence"/>
</dbReference>
<gene>
    <name evidence="2" type="ORF">AMTR_s00024p00248460</name>
</gene>
<reference evidence="3" key="1">
    <citation type="journal article" date="2013" name="Science">
        <title>The Amborella genome and the evolution of flowering plants.</title>
        <authorList>
            <consortium name="Amborella Genome Project"/>
        </authorList>
    </citation>
    <scope>NUCLEOTIDE SEQUENCE [LARGE SCALE GENOMIC DNA]</scope>
</reference>
<accession>W1PUE7</accession>
<dbReference type="OMA" id="DEMVHES"/>
<dbReference type="SUPFAM" id="SSF52777">
    <property type="entry name" value="CoA-dependent acyltransferases"/>
    <property type="match status" value="1"/>
</dbReference>
<dbReference type="eggNOG" id="ENOG502R5C3">
    <property type="taxonomic scope" value="Eukaryota"/>
</dbReference>
<keyword evidence="3" id="KW-1185">Reference proteome</keyword>
<evidence type="ECO:0000313" key="3">
    <source>
        <dbReference type="Proteomes" id="UP000017836"/>
    </source>
</evidence>
<proteinExistence type="inferred from homology"/>
<name>W1PUE7_AMBTC</name>
<dbReference type="PANTHER" id="PTHR31642">
    <property type="entry name" value="TRICHOTHECENE 3-O-ACETYLTRANSFERASE"/>
    <property type="match status" value="1"/>
</dbReference>
<dbReference type="Pfam" id="PF02458">
    <property type="entry name" value="Transferase"/>
    <property type="match status" value="1"/>
</dbReference>
<dbReference type="AlphaFoldDB" id="W1PUE7"/>
<comment type="similarity">
    <text evidence="1">Belongs to the plant acyltransferase family.</text>
</comment>
<dbReference type="EMBL" id="KI392710">
    <property type="protein sequence ID" value="ERN11321.1"/>
    <property type="molecule type" value="Genomic_DNA"/>
</dbReference>
<dbReference type="Gene3D" id="3.30.559.10">
    <property type="entry name" value="Chloramphenicol acetyltransferase-like domain"/>
    <property type="match status" value="1"/>
</dbReference>
<sequence>MTTASLFARNPNLPSLSNSPTWAREALTPRDPPRITLPHPEYHDPNEGLTNPPLFSEAHFKHLVQNSYFFSKADLSTLKRKAHNAPTFDAVASCLWRARTKALGLEGDLRLLFPIDTRLRCSPPLPNGYYGTAVVFVCARVDANALCRPEGLANAARLISGAKREVDDEYRASVIDLLELRGRREFGREGVFVVSDQSRLAFAGVDFGWGRAVYAGAARAGTGPVPGMVTSIVGHNGGVVALVSLEREQVGAFEEAVREDLRPDAKL</sequence>
<organism evidence="2 3">
    <name type="scientific">Amborella trichopoda</name>
    <dbReference type="NCBI Taxonomy" id="13333"/>
    <lineage>
        <taxon>Eukaryota</taxon>
        <taxon>Viridiplantae</taxon>
        <taxon>Streptophyta</taxon>
        <taxon>Embryophyta</taxon>
        <taxon>Tracheophyta</taxon>
        <taxon>Spermatophyta</taxon>
        <taxon>Magnoliopsida</taxon>
        <taxon>Amborellales</taxon>
        <taxon>Amborellaceae</taxon>
        <taxon>Amborella</taxon>
    </lineage>
</organism>
<dbReference type="HOGENOM" id="CLU_014546_5_2_1"/>
<evidence type="ECO:0000256" key="1">
    <source>
        <dbReference type="ARBA" id="ARBA00009861"/>
    </source>
</evidence>
<dbReference type="PANTHER" id="PTHR31642:SF174">
    <property type="entry name" value="BENZYL ALCOHOL O-BENZOYLTRANSFERASE-LIKE"/>
    <property type="match status" value="1"/>
</dbReference>
<dbReference type="InterPro" id="IPR050317">
    <property type="entry name" value="Plant_Fungal_Acyltransferase"/>
</dbReference>
<evidence type="ECO:0000313" key="2">
    <source>
        <dbReference type="EMBL" id="ERN11321.1"/>
    </source>
</evidence>
<dbReference type="Gramene" id="ERN11321">
    <property type="protein sequence ID" value="ERN11321"/>
    <property type="gene ID" value="AMTR_s00024p00248460"/>
</dbReference>
<dbReference type="InterPro" id="IPR023213">
    <property type="entry name" value="CAT-like_dom_sf"/>
</dbReference>